<evidence type="ECO:0000256" key="9">
    <source>
        <dbReference type="PROSITE-ProRule" id="PRU00282"/>
    </source>
</evidence>
<keyword evidence="6" id="KW-1133">Transmembrane helix</keyword>
<proteinExistence type="inferred from homology"/>
<dbReference type="InterPro" id="IPR018108">
    <property type="entry name" value="MCP_transmembrane"/>
</dbReference>
<evidence type="ECO:0000256" key="7">
    <source>
        <dbReference type="ARBA" id="ARBA00023128"/>
    </source>
</evidence>
<evidence type="ECO:0000313" key="11">
    <source>
        <dbReference type="EMBL" id="CDZ98472.1"/>
    </source>
</evidence>
<feature type="repeat" description="Solcar" evidence="9">
    <location>
        <begin position="229"/>
        <end position="314"/>
    </location>
</feature>
<dbReference type="InterPro" id="IPR023395">
    <property type="entry name" value="MCP_dom_sf"/>
</dbReference>
<dbReference type="InterPro" id="IPR050567">
    <property type="entry name" value="Mitochondrial_Carrier"/>
</dbReference>
<dbReference type="PANTHER" id="PTHR45624">
    <property type="entry name" value="MITOCHONDRIAL BASIC AMINO ACIDS TRANSPORTER-RELATED"/>
    <property type="match status" value="1"/>
</dbReference>
<dbReference type="SUPFAM" id="SSF103506">
    <property type="entry name" value="Mitochondrial carrier"/>
    <property type="match status" value="1"/>
</dbReference>
<dbReference type="Pfam" id="PF00153">
    <property type="entry name" value="Mito_carr"/>
    <property type="match status" value="3"/>
</dbReference>
<dbReference type="AlphaFoldDB" id="A0A0F7SMZ1"/>
<keyword evidence="3 10" id="KW-0813">Transport</keyword>
<comment type="subcellular location">
    <subcellularLocation>
        <location evidence="1">Mitochondrion membrane</location>
        <topology evidence="1">Multi-pass membrane protein</topology>
    </subcellularLocation>
</comment>
<dbReference type="GO" id="GO:0031966">
    <property type="term" value="C:mitochondrial membrane"/>
    <property type="evidence" value="ECO:0007669"/>
    <property type="project" value="UniProtKB-SubCell"/>
</dbReference>
<evidence type="ECO:0000256" key="3">
    <source>
        <dbReference type="ARBA" id="ARBA00022448"/>
    </source>
</evidence>
<evidence type="ECO:0000256" key="6">
    <source>
        <dbReference type="ARBA" id="ARBA00022989"/>
    </source>
</evidence>
<name>A0A0F7SMZ1_PHARH</name>
<evidence type="ECO:0000256" key="4">
    <source>
        <dbReference type="ARBA" id="ARBA00022692"/>
    </source>
</evidence>
<keyword evidence="7" id="KW-0496">Mitochondrion</keyword>
<dbReference type="PANTHER" id="PTHR45624:SF4">
    <property type="entry name" value="CONGESTED-LIKE TRACHEA PROTEIN-RELATED"/>
    <property type="match status" value="1"/>
</dbReference>
<feature type="repeat" description="Solcar" evidence="9">
    <location>
        <begin position="28"/>
        <end position="113"/>
    </location>
</feature>
<keyword evidence="8 9" id="KW-0472">Membrane</keyword>
<keyword evidence="4 9" id="KW-0812">Transmembrane</keyword>
<dbReference type="Gene3D" id="1.50.40.10">
    <property type="entry name" value="Mitochondrial carrier domain"/>
    <property type="match status" value="2"/>
</dbReference>
<protein>
    <submittedName>
        <fullName evidence="11">Carnitine acyl carnitine carrier</fullName>
    </submittedName>
</protein>
<dbReference type="GO" id="GO:0006839">
    <property type="term" value="P:mitochondrial transport"/>
    <property type="evidence" value="ECO:0007669"/>
    <property type="project" value="TreeGrafter"/>
</dbReference>
<dbReference type="GO" id="GO:1902603">
    <property type="term" value="P:carnitine transmembrane transport"/>
    <property type="evidence" value="ECO:0007669"/>
    <property type="project" value="TreeGrafter"/>
</dbReference>
<evidence type="ECO:0000256" key="1">
    <source>
        <dbReference type="ARBA" id="ARBA00004225"/>
    </source>
</evidence>
<evidence type="ECO:0000256" key="5">
    <source>
        <dbReference type="ARBA" id="ARBA00022737"/>
    </source>
</evidence>
<sequence>MNKEEIKELKDTVVHGAQEFVQEEKKDSGGAKAFVAGGVGGMSAVLVGHPFDLTKTRLQTAAPGTYTGAIDVVKKTVARDGVRGMYRGMGPPIVGVTPIFALSFWSYDLGKKLSRSFLPNASNDPTAPLTVSQLAFAGFFSAIPTTLVTGPAERVKVLLQVAGQGESSVQYKGPIDVVRKLYQEGGIKSIFRGTGATLARDGPGSAAYFVAYELTKKALTPVGSDPSQLNLGTIILAGGTAGVAMWAIAIPPDTIKSRLQSAPHGTYSGFVDCAKKLVAADGVKALWKGFGPAMSRAFPANAATFLGYELAVKGMESFGL</sequence>
<accession>A0A0F7SMZ1</accession>
<keyword evidence="5" id="KW-0677">Repeat</keyword>
<dbReference type="GO" id="GO:0015227">
    <property type="term" value="F:O-acyl-L-carnitine transmembrane transporter activity"/>
    <property type="evidence" value="ECO:0007669"/>
    <property type="project" value="TreeGrafter"/>
</dbReference>
<evidence type="ECO:0000256" key="2">
    <source>
        <dbReference type="ARBA" id="ARBA00006375"/>
    </source>
</evidence>
<comment type="similarity">
    <text evidence="2 10">Belongs to the mitochondrial carrier (TC 2.A.29) family.</text>
</comment>
<evidence type="ECO:0000256" key="8">
    <source>
        <dbReference type="ARBA" id="ARBA00023136"/>
    </source>
</evidence>
<reference evidence="11" key="1">
    <citation type="submission" date="2014-08" db="EMBL/GenBank/DDBJ databases">
        <authorList>
            <person name="Sharma Rahul"/>
            <person name="Thines Marco"/>
        </authorList>
    </citation>
    <scope>NUCLEOTIDE SEQUENCE</scope>
</reference>
<organism evidence="11">
    <name type="scientific">Phaffia rhodozyma</name>
    <name type="common">Yeast</name>
    <name type="synonym">Xanthophyllomyces dendrorhous</name>
    <dbReference type="NCBI Taxonomy" id="264483"/>
    <lineage>
        <taxon>Eukaryota</taxon>
        <taxon>Fungi</taxon>
        <taxon>Dikarya</taxon>
        <taxon>Basidiomycota</taxon>
        <taxon>Agaricomycotina</taxon>
        <taxon>Tremellomycetes</taxon>
        <taxon>Cystofilobasidiales</taxon>
        <taxon>Mrakiaceae</taxon>
        <taxon>Phaffia</taxon>
    </lineage>
</organism>
<evidence type="ECO:0000256" key="10">
    <source>
        <dbReference type="RuleBase" id="RU000488"/>
    </source>
</evidence>
<dbReference type="PROSITE" id="PS50920">
    <property type="entry name" value="SOLCAR"/>
    <property type="match status" value="3"/>
</dbReference>
<feature type="repeat" description="Solcar" evidence="9">
    <location>
        <begin position="129"/>
        <end position="218"/>
    </location>
</feature>
<dbReference type="EMBL" id="LN483345">
    <property type="protein sequence ID" value="CDZ98472.1"/>
    <property type="molecule type" value="Genomic_DNA"/>
</dbReference>